<accession>A0A2Z5ZDQ1</accession>
<dbReference type="AlphaFoldDB" id="A0A2Z5ZDQ1"/>
<dbReference type="KEGG" id="aot:AcetOri_orf00515"/>
<name>A0A2Z5ZDQ1_9PROT</name>
<dbReference type="EMBL" id="AP018515">
    <property type="protein sequence ID" value="BBC78703.1"/>
    <property type="molecule type" value="Genomic_DNA"/>
</dbReference>
<evidence type="ECO:0000313" key="1">
    <source>
        <dbReference type="EMBL" id="BBC78703.1"/>
    </source>
</evidence>
<protein>
    <submittedName>
        <fullName evidence="1">ABC transporter substrate-binding protein</fullName>
    </submittedName>
</protein>
<evidence type="ECO:0000313" key="2">
    <source>
        <dbReference type="Proteomes" id="UP000270034"/>
    </source>
</evidence>
<sequence length="52" mass="6241">MHDEDIVDKPHVQHGLFRLVNQFLGEITHMRNFTNLFLMCLKRPMIGEKQFD</sequence>
<reference evidence="1 2" key="1">
    <citation type="submission" date="2018-02" db="EMBL/GenBank/DDBJ databases">
        <title>Acetobacter orientalis genome.</title>
        <authorList>
            <person name="Nakashima N."/>
            <person name="Tamura T."/>
        </authorList>
    </citation>
    <scope>NUCLEOTIDE SEQUENCE [LARGE SCALE GENOMIC DNA]</scope>
    <source>
        <strain evidence="1 2">FAN1</strain>
    </source>
</reference>
<organism evidence="1 2">
    <name type="scientific">Acetobacter orientalis</name>
    <dbReference type="NCBI Taxonomy" id="146474"/>
    <lineage>
        <taxon>Bacteria</taxon>
        <taxon>Pseudomonadati</taxon>
        <taxon>Pseudomonadota</taxon>
        <taxon>Alphaproteobacteria</taxon>
        <taxon>Acetobacterales</taxon>
        <taxon>Acetobacteraceae</taxon>
        <taxon>Acetobacter</taxon>
    </lineage>
</organism>
<proteinExistence type="predicted"/>
<gene>
    <name evidence="1" type="ORF">AcetOrient_orf00515</name>
</gene>
<dbReference type="Proteomes" id="UP000270034">
    <property type="component" value="Chromosome"/>
</dbReference>